<accession>A0A931CVJ5</accession>
<sequence>MRLEFYEPDEAAVLLRCSEAWLRAGAANCEFPHLTWGKGKIIFTDEHLEEIAHLREVKPHILDADTRRVIGTRAERRLK</sequence>
<name>A0A931CVJ5_9MICC</name>
<organism evidence="1 2">
    <name type="scientific">Arthrobacter terrae</name>
    <dbReference type="NCBI Taxonomy" id="2935737"/>
    <lineage>
        <taxon>Bacteria</taxon>
        <taxon>Bacillati</taxon>
        <taxon>Actinomycetota</taxon>
        <taxon>Actinomycetes</taxon>
        <taxon>Micrococcales</taxon>
        <taxon>Micrococcaceae</taxon>
        <taxon>Arthrobacter</taxon>
    </lineage>
</organism>
<keyword evidence="2" id="KW-1185">Reference proteome</keyword>
<dbReference type="Proteomes" id="UP000655366">
    <property type="component" value="Unassembled WGS sequence"/>
</dbReference>
<proteinExistence type="predicted"/>
<evidence type="ECO:0000313" key="2">
    <source>
        <dbReference type="Proteomes" id="UP000655366"/>
    </source>
</evidence>
<evidence type="ECO:0000313" key="1">
    <source>
        <dbReference type="EMBL" id="MBG0740678.1"/>
    </source>
</evidence>
<gene>
    <name evidence="1" type="ORF">IV500_14960</name>
</gene>
<dbReference type="RefSeq" id="WP_196397618.1">
    <property type="nucleotide sequence ID" value="NZ_JADNYM010000020.1"/>
</dbReference>
<protein>
    <submittedName>
        <fullName evidence="1">Uncharacterized protein</fullName>
    </submittedName>
</protein>
<comment type="caution">
    <text evidence="1">The sequence shown here is derived from an EMBL/GenBank/DDBJ whole genome shotgun (WGS) entry which is preliminary data.</text>
</comment>
<reference evidence="1 2" key="1">
    <citation type="submission" date="2020-11" db="EMBL/GenBank/DDBJ databases">
        <title>Arthrobacter antarcticus sp. nov., isolated from Antarctic Soil.</title>
        <authorList>
            <person name="Li J."/>
        </authorList>
    </citation>
    <scope>NUCLEOTIDE SEQUENCE [LARGE SCALE GENOMIC DNA]</scope>
    <source>
        <strain evidence="1 2">Z1-20</strain>
    </source>
</reference>
<dbReference type="AlphaFoldDB" id="A0A931CVJ5"/>
<dbReference type="EMBL" id="JADNYM010000020">
    <property type="protein sequence ID" value="MBG0740678.1"/>
    <property type="molecule type" value="Genomic_DNA"/>
</dbReference>